<evidence type="ECO:0000313" key="7">
    <source>
        <dbReference type="Proteomes" id="UP001596004"/>
    </source>
</evidence>
<organism evidence="6 7">
    <name type="scientific">Sphaerisporangium dianthi</name>
    <dbReference type="NCBI Taxonomy" id="1436120"/>
    <lineage>
        <taxon>Bacteria</taxon>
        <taxon>Bacillati</taxon>
        <taxon>Actinomycetota</taxon>
        <taxon>Actinomycetes</taxon>
        <taxon>Streptosporangiales</taxon>
        <taxon>Streptosporangiaceae</taxon>
        <taxon>Sphaerisporangium</taxon>
    </lineage>
</organism>
<keyword evidence="2 4" id="KW-0732">Signal</keyword>
<evidence type="ECO:0000259" key="5">
    <source>
        <dbReference type="Pfam" id="PF16640"/>
    </source>
</evidence>
<feature type="compositionally biased region" description="Basic and acidic residues" evidence="3">
    <location>
        <begin position="342"/>
        <end position="357"/>
    </location>
</feature>
<evidence type="ECO:0000256" key="2">
    <source>
        <dbReference type="ARBA" id="ARBA00022729"/>
    </source>
</evidence>
<feature type="signal peptide" evidence="4">
    <location>
        <begin position="1"/>
        <end position="17"/>
    </location>
</feature>
<feature type="compositionally biased region" description="Basic residues" evidence="3">
    <location>
        <begin position="390"/>
        <end position="405"/>
    </location>
</feature>
<name>A0ABV9CU94_9ACTN</name>
<dbReference type="InterPro" id="IPR032109">
    <property type="entry name" value="Big_3_5"/>
</dbReference>
<accession>A0ABV9CU94</accession>
<sequence length="447" mass="44819">MLAAALPAMVAMGAVIATPHAASAATAPVALGSAANFGFLAGLTVNNVGPSLVTGDLGASPGAVVTGFPPGTVTGTIHAGDAVAAQAQTALTAAYTDAAGRTATASVPTQLGGTTLTSGVYTSTSGTFALTGNLTLDAQGDPSAVFIFKTTTTLATSAGSRVTLTGGTQACNVFWQTGTTASLGAGSSFAGNILANGAITTSAGVILNGRALSRSGASALNTTQVRRPVCVGRGTAVAVTTSCWDPKSRGPVVLTATVRSEGTTAPTGQVVFLADGVSLGASTLDSRGRATMVGRGLDEGGHDITAFYPGSTSFDSSVSATIAQRLGPGGSCPEHCDEEDGEKGVHGSESDKADKRREDHHHHHHAKKDDNIVEFATVRTITGVVGERGGHRHHHSRHDSHHGHNGGHQGGHQGAVRGEHRGHAKGHRSQARPAAQGQRRPGVAVTG</sequence>
<dbReference type="InterPro" id="IPR021884">
    <property type="entry name" value="Ice-bd_prot"/>
</dbReference>
<comment type="similarity">
    <text evidence="1">Belongs to the ice-binding protein family.</text>
</comment>
<keyword evidence="7" id="KW-1185">Reference proteome</keyword>
<comment type="caution">
    <text evidence="6">The sequence shown here is derived from an EMBL/GenBank/DDBJ whole genome shotgun (WGS) entry which is preliminary data.</text>
</comment>
<feature type="chain" id="PRO_5046438588" evidence="4">
    <location>
        <begin position="18"/>
        <end position="447"/>
    </location>
</feature>
<reference evidence="7" key="1">
    <citation type="journal article" date="2019" name="Int. J. Syst. Evol. Microbiol.">
        <title>The Global Catalogue of Microorganisms (GCM) 10K type strain sequencing project: providing services to taxonomists for standard genome sequencing and annotation.</title>
        <authorList>
            <consortium name="The Broad Institute Genomics Platform"/>
            <consortium name="The Broad Institute Genome Sequencing Center for Infectious Disease"/>
            <person name="Wu L."/>
            <person name="Ma J."/>
        </authorList>
    </citation>
    <scope>NUCLEOTIDE SEQUENCE [LARGE SCALE GENOMIC DNA]</scope>
    <source>
        <strain evidence="7">CGMCC 4.7132</strain>
    </source>
</reference>
<feature type="region of interest" description="Disordered" evidence="3">
    <location>
        <begin position="325"/>
        <end position="447"/>
    </location>
</feature>
<proteinExistence type="inferred from homology"/>
<feature type="compositionally biased region" description="Basic residues" evidence="3">
    <location>
        <begin position="420"/>
        <end position="430"/>
    </location>
</feature>
<dbReference type="EMBL" id="JBHSFP010000037">
    <property type="protein sequence ID" value="MFC4535967.1"/>
    <property type="molecule type" value="Genomic_DNA"/>
</dbReference>
<gene>
    <name evidence="6" type="ORF">ACFO60_34820</name>
</gene>
<dbReference type="RefSeq" id="WP_380849543.1">
    <property type="nucleotide sequence ID" value="NZ_JBHSFP010000037.1"/>
</dbReference>
<protein>
    <submittedName>
        <fullName evidence="6">Ice-binding family protein</fullName>
    </submittedName>
</protein>
<dbReference type="Proteomes" id="UP001596004">
    <property type="component" value="Unassembled WGS sequence"/>
</dbReference>
<dbReference type="Pfam" id="PF16640">
    <property type="entry name" value="Big_3_5"/>
    <property type="match status" value="1"/>
</dbReference>
<evidence type="ECO:0000256" key="3">
    <source>
        <dbReference type="SAM" id="MobiDB-lite"/>
    </source>
</evidence>
<evidence type="ECO:0000256" key="4">
    <source>
        <dbReference type="SAM" id="SignalP"/>
    </source>
</evidence>
<dbReference type="Gene3D" id="2.60.40.10">
    <property type="entry name" value="Immunoglobulins"/>
    <property type="match status" value="1"/>
</dbReference>
<dbReference type="InterPro" id="IPR013783">
    <property type="entry name" value="Ig-like_fold"/>
</dbReference>
<evidence type="ECO:0000313" key="6">
    <source>
        <dbReference type="EMBL" id="MFC4535967.1"/>
    </source>
</evidence>
<dbReference type="Pfam" id="PF11999">
    <property type="entry name" value="Ice_binding"/>
    <property type="match status" value="1"/>
</dbReference>
<feature type="domain" description="Bacterial Ig-like" evidence="5">
    <location>
        <begin position="250"/>
        <end position="323"/>
    </location>
</feature>
<evidence type="ECO:0000256" key="1">
    <source>
        <dbReference type="ARBA" id="ARBA00005445"/>
    </source>
</evidence>